<keyword evidence="4" id="KW-1185">Reference proteome</keyword>
<gene>
    <name evidence="3" type="ORF">SAMN04488122_5766</name>
</gene>
<dbReference type="InterPro" id="IPR017937">
    <property type="entry name" value="Thioredoxin_CS"/>
</dbReference>
<dbReference type="OrthoDB" id="662072at2"/>
<evidence type="ECO:0000313" key="3">
    <source>
        <dbReference type="EMBL" id="SEW53926.1"/>
    </source>
</evidence>
<proteinExistence type="predicted"/>
<keyword evidence="1" id="KW-0676">Redox-active center</keyword>
<name>A0A1I0SB28_9BACT</name>
<protein>
    <submittedName>
        <fullName evidence="3">AhpC/TSA family protein</fullName>
    </submittedName>
</protein>
<dbReference type="InterPro" id="IPR013766">
    <property type="entry name" value="Thioredoxin_domain"/>
</dbReference>
<dbReference type="InterPro" id="IPR036249">
    <property type="entry name" value="Thioredoxin-like_sf"/>
</dbReference>
<dbReference type="PROSITE" id="PS51352">
    <property type="entry name" value="THIOREDOXIN_2"/>
    <property type="match status" value="1"/>
</dbReference>
<dbReference type="InterPro" id="IPR000866">
    <property type="entry name" value="AhpC/TSA"/>
</dbReference>
<reference evidence="4" key="1">
    <citation type="submission" date="2016-10" db="EMBL/GenBank/DDBJ databases">
        <authorList>
            <person name="Varghese N."/>
            <person name="Submissions S."/>
        </authorList>
    </citation>
    <scope>NUCLEOTIDE SEQUENCE [LARGE SCALE GENOMIC DNA]</scope>
    <source>
        <strain evidence="4">DSM 3695</strain>
    </source>
</reference>
<evidence type="ECO:0000259" key="2">
    <source>
        <dbReference type="PROSITE" id="PS51352"/>
    </source>
</evidence>
<evidence type="ECO:0000256" key="1">
    <source>
        <dbReference type="ARBA" id="ARBA00023284"/>
    </source>
</evidence>
<dbReference type="GO" id="GO:0016209">
    <property type="term" value="F:antioxidant activity"/>
    <property type="evidence" value="ECO:0007669"/>
    <property type="project" value="InterPro"/>
</dbReference>
<dbReference type="STRING" id="29529.SAMN04488122_5766"/>
<dbReference type="Proteomes" id="UP000199310">
    <property type="component" value="Unassembled WGS sequence"/>
</dbReference>
<dbReference type="EMBL" id="FOJG01000002">
    <property type="protein sequence ID" value="SEW53926.1"/>
    <property type="molecule type" value="Genomic_DNA"/>
</dbReference>
<dbReference type="Gene3D" id="3.40.30.10">
    <property type="entry name" value="Glutaredoxin"/>
    <property type="match status" value="1"/>
</dbReference>
<feature type="domain" description="Thioredoxin" evidence="2">
    <location>
        <begin position="47"/>
        <end position="185"/>
    </location>
</feature>
<accession>A0A1I0SB28</accession>
<evidence type="ECO:0000313" key="4">
    <source>
        <dbReference type="Proteomes" id="UP000199310"/>
    </source>
</evidence>
<dbReference type="SUPFAM" id="SSF52833">
    <property type="entry name" value="Thioredoxin-like"/>
    <property type="match status" value="1"/>
</dbReference>
<dbReference type="PROSITE" id="PS00194">
    <property type="entry name" value="THIOREDOXIN_1"/>
    <property type="match status" value="1"/>
</dbReference>
<organism evidence="3 4">
    <name type="scientific">Chitinophaga arvensicola</name>
    <dbReference type="NCBI Taxonomy" id="29529"/>
    <lineage>
        <taxon>Bacteria</taxon>
        <taxon>Pseudomonadati</taxon>
        <taxon>Bacteroidota</taxon>
        <taxon>Chitinophagia</taxon>
        <taxon>Chitinophagales</taxon>
        <taxon>Chitinophagaceae</taxon>
        <taxon>Chitinophaga</taxon>
    </lineage>
</organism>
<dbReference type="GO" id="GO:0016491">
    <property type="term" value="F:oxidoreductase activity"/>
    <property type="evidence" value="ECO:0007669"/>
    <property type="project" value="InterPro"/>
</dbReference>
<dbReference type="AlphaFoldDB" id="A0A1I0SB28"/>
<dbReference type="Pfam" id="PF00578">
    <property type="entry name" value="AhpC-TSA"/>
    <property type="match status" value="1"/>
</dbReference>
<dbReference type="RefSeq" id="WP_089901352.1">
    <property type="nucleotide sequence ID" value="NZ_FOJG01000002.1"/>
</dbReference>
<sequence>MRNKFFLFVTVASVVGLFSYEGVCKLMGYSIFENTNKANYVTPIYSGREGQLFPDVDLLMVDSVTHMNIKDIPSGKPTVLFYFGPYCPYCQAEIENITKHIESLQNVQIYLLTAYSYAEMKSFYDRNMLSRYDNIKIGIDYKYKFGRYFNTSVVPCTAIYSSKGKLNSVYLGPLKYDQIKVVSEK</sequence>